<keyword evidence="12" id="KW-1185">Reference proteome</keyword>
<comment type="cofactor">
    <cofactor evidence="1">
        <name>[4Fe-4S] cluster</name>
        <dbReference type="ChEBI" id="CHEBI:49883"/>
    </cofactor>
</comment>
<comment type="pathway">
    <text evidence="2">Cofactor biosynthesis; NAD(+) biosynthesis; quinolinate from iminoaspartate: step 1/1.</text>
</comment>
<evidence type="ECO:0000313" key="11">
    <source>
        <dbReference type="EMBL" id="MPQ42593.1"/>
    </source>
</evidence>
<dbReference type="GO" id="GO:0051539">
    <property type="term" value="F:4 iron, 4 sulfur cluster binding"/>
    <property type="evidence" value="ECO:0007669"/>
    <property type="project" value="UniProtKB-KW"/>
</dbReference>
<proteinExistence type="predicted"/>
<dbReference type="GO" id="GO:0046872">
    <property type="term" value="F:metal ion binding"/>
    <property type="evidence" value="ECO:0007669"/>
    <property type="project" value="UniProtKB-KW"/>
</dbReference>
<evidence type="ECO:0000256" key="4">
    <source>
        <dbReference type="ARBA" id="ARBA00022485"/>
    </source>
</evidence>
<dbReference type="PANTHER" id="PTHR30573">
    <property type="entry name" value="QUINOLINATE SYNTHETASE A"/>
    <property type="match status" value="1"/>
</dbReference>
<evidence type="ECO:0000256" key="9">
    <source>
        <dbReference type="ARBA" id="ARBA00023014"/>
    </source>
</evidence>
<accession>A0A6I1MIS7</accession>
<dbReference type="RefSeq" id="WP_327443694.1">
    <property type="nucleotide sequence ID" value="NZ_WHJC01000013.1"/>
</dbReference>
<dbReference type="AlphaFoldDB" id="A0A6I1MIS7"/>
<dbReference type="GO" id="GO:0005829">
    <property type="term" value="C:cytosol"/>
    <property type="evidence" value="ECO:0007669"/>
    <property type="project" value="TreeGrafter"/>
</dbReference>
<dbReference type="NCBIfam" id="TIGR00550">
    <property type="entry name" value="nadA"/>
    <property type="match status" value="1"/>
</dbReference>
<organism evidence="11 12">
    <name type="scientific">Clostridium tarantellae</name>
    <dbReference type="NCBI Taxonomy" id="39493"/>
    <lineage>
        <taxon>Bacteria</taxon>
        <taxon>Bacillati</taxon>
        <taxon>Bacillota</taxon>
        <taxon>Clostridia</taxon>
        <taxon>Eubacteriales</taxon>
        <taxon>Clostridiaceae</taxon>
        <taxon>Clostridium</taxon>
    </lineage>
</organism>
<evidence type="ECO:0000256" key="2">
    <source>
        <dbReference type="ARBA" id="ARBA00005065"/>
    </source>
</evidence>
<dbReference type="GO" id="GO:0008987">
    <property type="term" value="F:quinolinate synthetase A activity"/>
    <property type="evidence" value="ECO:0007669"/>
    <property type="project" value="UniProtKB-UniRule"/>
</dbReference>
<comment type="caution">
    <text evidence="11">The sequence shown here is derived from an EMBL/GenBank/DDBJ whole genome shotgun (WGS) entry which is preliminary data.</text>
</comment>
<gene>
    <name evidence="11" type="primary">nadA</name>
    <name evidence="11" type="ORF">GBZ86_02325</name>
</gene>
<protein>
    <recommendedName>
        <fullName evidence="3 10">Quinolinate synthase</fullName>
        <ecNumber evidence="3 10">2.5.1.72</ecNumber>
    </recommendedName>
</protein>
<evidence type="ECO:0000313" key="12">
    <source>
        <dbReference type="Proteomes" id="UP000430345"/>
    </source>
</evidence>
<dbReference type="UniPathway" id="UPA00253">
    <property type="reaction ID" value="UER00327"/>
</dbReference>
<evidence type="ECO:0000256" key="3">
    <source>
        <dbReference type="ARBA" id="ARBA00012669"/>
    </source>
</evidence>
<evidence type="ECO:0000256" key="7">
    <source>
        <dbReference type="ARBA" id="ARBA00022723"/>
    </source>
</evidence>
<keyword evidence="6" id="KW-0808">Transferase</keyword>
<keyword evidence="7" id="KW-0479">Metal-binding</keyword>
<keyword evidence="9" id="KW-0411">Iron-sulfur</keyword>
<dbReference type="PANTHER" id="PTHR30573:SF0">
    <property type="entry name" value="QUINOLINATE SYNTHASE, CHLOROPLASTIC"/>
    <property type="match status" value="1"/>
</dbReference>
<keyword evidence="8" id="KW-0408">Iron</keyword>
<evidence type="ECO:0000256" key="5">
    <source>
        <dbReference type="ARBA" id="ARBA00022642"/>
    </source>
</evidence>
<keyword evidence="5" id="KW-0662">Pyridine nucleotide biosynthesis</keyword>
<dbReference type="EC" id="2.5.1.72" evidence="3 10"/>
<dbReference type="InterPro" id="IPR003473">
    <property type="entry name" value="NadA"/>
</dbReference>
<evidence type="ECO:0000256" key="1">
    <source>
        <dbReference type="ARBA" id="ARBA00001966"/>
    </source>
</evidence>
<dbReference type="Gene3D" id="3.40.50.10800">
    <property type="entry name" value="NadA-like"/>
    <property type="match status" value="3"/>
</dbReference>
<reference evidence="11 12" key="1">
    <citation type="submission" date="2019-10" db="EMBL/GenBank/DDBJ databases">
        <title>The Genome Sequence of Clostridium tarantellae Isolated from Fish Brain.</title>
        <authorList>
            <person name="Bano L."/>
            <person name="Kiel M."/>
            <person name="Sales G."/>
            <person name="Doxey A.C."/>
            <person name="Mansfield M.J."/>
            <person name="Schiavone M."/>
            <person name="Rossetto O."/>
            <person name="Pirazzini M."/>
            <person name="Dobrindt U."/>
            <person name="Montecucco C."/>
        </authorList>
    </citation>
    <scope>NUCLEOTIDE SEQUENCE [LARGE SCALE GENOMIC DNA]</scope>
    <source>
        <strain evidence="11 12">DSM 3997</strain>
    </source>
</reference>
<dbReference type="GO" id="GO:0034628">
    <property type="term" value="P:'de novo' NAD+ biosynthetic process from L-aspartate"/>
    <property type="evidence" value="ECO:0007669"/>
    <property type="project" value="TreeGrafter"/>
</dbReference>
<sequence length="304" mass="34553">MFKGELIERIKILKEEKGILILAHYYVDGIIQELADFVGDSYYLSKIAKDRKENIILFCGVSFMGESAKILSPHKKVIVPTLDAKCPMAFMVNEEKVNEIKTNYDDLAVVCYINSTAEIKGFSDVCVTSSNAYNIVKNLKEKNIYFIPDNNLGRYLATKLPNKNFIFNEGYCPIHQNLKKDDILKVKEVHKNAEILVHPECKLEVLELASFIGSTSGIIDYATKSEGDEFIICTEMGILHELITKNPFKKFHSVIPEQICPDMKKITLEAVYNALNTLTPEILLEKHIEMKAVKSLEKMHELGR</sequence>
<dbReference type="Pfam" id="PF02445">
    <property type="entry name" value="NadA"/>
    <property type="match status" value="1"/>
</dbReference>
<dbReference type="InterPro" id="IPR036094">
    <property type="entry name" value="NadA_sf"/>
</dbReference>
<name>A0A6I1MIS7_9CLOT</name>
<evidence type="ECO:0000256" key="8">
    <source>
        <dbReference type="ARBA" id="ARBA00023004"/>
    </source>
</evidence>
<evidence type="ECO:0000256" key="6">
    <source>
        <dbReference type="ARBA" id="ARBA00022679"/>
    </source>
</evidence>
<keyword evidence="4" id="KW-0004">4Fe-4S</keyword>
<dbReference type="NCBIfam" id="NF006878">
    <property type="entry name" value="PRK09375.1-2"/>
    <property type="match status" value="1"/>
</dbReference>
<dbReference type="Proteomes" id="UP000430345">
    <property type="component" value="Unassembled WGS sequence"/>
</dbReference>
<dbReference type="EMBL" id="WHJC01000013">
    <property type="protein sequence ID" value="MPQ42593.1"/>
    <property type="molecule type" value="Genomic_DNA"/>
</dbReference>
<evidence type="ECO:0000256" key="10">
    <source>
        <dbReference type="NCBIfam" id="TIGR00550"/>
    </source>
</evidence>
<dbReference type="SUPFAM" id="SSF142754">
    <property type="entry name" value="NadA-like"/>
    <property type="match status" value="1"/>
</dbReference>